<name>A0A0H2VJV4_STAES</name>
<dbReference type="InterPro" id="IPR050162">
    <property type="entry name" value="MsrA_MetSO_reductase"/>
</dbReference>
<comment type="similarity">
    <text evidence="4">Belongs to the MsrA Met sulfoxide reductase family.</text>
</comment>
<dbReference type="EC" id="1.8.4.11" evidence="4"/>
<dbReference type="PATRIC" id="fig|176280.10.peg.2187"/>
<dbReference type="RefSeq" id="WP_002485488.1">
    <property type="nucleotide sequence ID" value="NC_004461.1"/>
</dbReference>
<dbReference type="KEGG" id="sep:SE_2240"/>
<dbReference type="InterPro" id="IPR036509">
    <property type="entry name" value="Met_Sox_Rdtase_MsrA_sf"/>
</dbReference>
<evidence type="ECO:0000313" key="7">
    <source>
        <dbReference type="Proteomes" id="UP000001411"/>
    </source>
</evidence>
<dbReference type="AlphaFoldDB" id="A0A0H2VJV4"/>
<dbReference type="GO" id="GO:0034599">
    <property type="term" value="P:cellular response to oxidative stress"/>
    <property type="evidence" value="ECO:0007669"/>
    <property type="project" value="TreeGrafter"/>
</dbReference>
<organism evidence="6 7">
    <name type="scientific">Staphylococcus epidermidis (strain ATCC 12228 / FDA PCI 1200)</name>
    <dbReference type="NCBI Taxonomy" id="176280"/>
    <lineage>
        <taxon>Bacteria</taxon>
        <taxon>Bacillati</taxon>
        <taxon>Bacillota</taxon>
        <taxon>Bacilli</taxon>
        <taxon>Bacillales</taxon>
        <taxon>Staphylococcaceae</taxon>
        <taxon>Staphylococcus</taxon>
    </lineage>
</organism>
<comment type="function">
    <text evidence="4">Has an important function as a repair enzyme for proteins that have been inactivated by oxidation. Catalyzes the reversible oxidation-reduction of methionine sulfoxide in proteins to methionine.</text>
</comment>
<keyword evidence="1 4" id="KW-0560">Oxidoreductase</keyword>
<sequence>METVYFAGGCLWGTQAFFNTIPGVIQTEAGRANGTSKCLDAPYDGYAECVKIHFDPAKTSILMLMDYLFEMINPYSLNQQGQDKGQKYRTGVYSESSKHLNEVKDYIKRREDAKQVMVEVQPLSNYVKSAEEHQNHLEKFPEDYYLCHVPPALLNKYKK</sequence>
<feature type="active site" evidence="4">
    <location>
        <position position="10"/>
    </location>
</feature>
<dbReference type="PANTHER" id="PTHR42799">
    <property type="entry name" value="MITOCHONDRIAL PEPTIDE METHIONINE SULFOXIDE REDUCTASE"/>
    <property type="match status" value="1"/>
</dbReference>
<dbReference type="SUPFAM" id="SSF55068">
    <property type="entry name" value="Peptide methionine sulfoxide reductase"/>
    <property type="match status" value="1"/>
</dbReference>
<feature type="domain" description="Peptide methionine sulphoxide reductase MsrA" evidence="5">
    <location>
        <begin position="3"/>
        <end position="144"/>
    </location>
</feature>
<dbReference type="GeneID" id="50017693"/>
<protein>
    <recommendedName>
        <fullName evidence="4">Peptide methionine sulfoxide reductase MsrA</fullName>
        <shortName evidence="4">Protein-methionine-S-oxide reductase</shortName>
        <ecNumber evidence="4">1.8.4.11</ecNumber>
    </recommendedName>
    <alternativeName>
        <fullName evidence="4">Peptide-methionine (S)-S-oxide reductase</fullName>
        <shortName evidence="4">Peptide Met(O) reductase</shortName>
    </alternativeName>
</protein>
<dbReference type="Gene3D" id="3.30.1060.10">
    <property type="entry name" value="Peptide methionine sulphoxide reductase MsrA"/>
    <property type="match status" value="1"/>
</dbReference>
<dbReference type="HAMAP" id="MF_01401">
    <property type="entry name" value="MsrA"/>
    <property type="match status" value="1"/>
</dbReference>
<gene>
    <name evidence="4" type="primary">msrA</name>
    <name evidence="6" type="ordered locus">SE_2240</name>
</gene>
<evidence type="ECO:0000256" key="2">
    <source>
        <dbReference type="ARBA" id="ARBA00047806"/>
    </source>
</evidence>
<dbReference type="PANTHER" id="PTHR42799:SF2">
    <property type="entry name" value="MITOCHONDRIAL PEPTIDE METHIONINE SULFOXIDE REDUCTASE"/>
    <property type="match status" value="1"/>
</dbReference>
<dbReference type="NCBIfam" id="NF004038">
    <property type="entry name" value="PRK05528.1"/>
    <property type="match status" value="1"/>
</dbReference>
<dbReference type="EMBL" id="AE015929">
    <property type="protein sequence ID" value="AAO05882.1"/>
    <property type="molecule type" value="Genomic_DNA"/>
</dbReference>
<evidence type="ECO:0000256" key="3">
    <source>
        <dbReference type="ARBA" id="ARBA00048782"/>
    </source>
</evidence>
<dbReference type="Pfam" id="PF01625">
    <property type="entry name" value="PMSR"/>
    <property type="match status" value="1"/>
</dbReference>
<dbReference type="GO" id="GO:0005737">
    <property type="term" value="C:cytoplasm"/>
    <property type="evidence" value="ECO:0007669"/>
    <property type="project" value="TreeGrafter"/>
</dbReference>
<dbReference type="InterPro" id="IPR002569">
    <property type="entry name" value="Met_Sox_Rdtase_MsrA_dom"/>
</dbReference>
<evidence type="ECO:0000313" key="6">
    <source>
        <dbReference type="EMBL" id="AAO05882.1"/>
    </source>
</evidence>
<proteinExistence type="inferred from homology"/>
<comment type="catalytic activity">
    <reaction evidence="2 4">
        <text>L-methionyl-[protein] + [thioredoxin]-disulfide + H2O = L-methionyl-(S)-S-oxide-[protein] + [thioredoxin]-dithiol</text>
        <dbReference type="Rhea" id="RHEA:14217"/>
        <dbReference type="Rhea" id="RHEA-COMP:10698"/>
        <dbReference type="Rhea" id="RHEA-COMP:10700"/>
        <dbReference type="Rhea" id="RHEA-COMP:12313"/>
        <dbReference type="Rhea" id="RHEA-COMP:12315"/>
        <dbReference type="ChEBI" id="CHEBI:15377"/>
        <dbReference type="ChEBI" id="CHEBI:16044"/>
        <dbReference type="ChEBI" id="CHEBI:29950"/>
        <dbReference type="ChEBI" id="CHEBI:44120"/>
        <dbReference type="ChEBI" id="CHEBI:50058"/>
        <dbReference type="EC" id="1.8.4.11"/>
    </reaction>
</comment>
<evidence type="ECO:0000256" key="4">
    <source>
        <dbReference type="HAMAP-Rule" id="MF_01401"/>
    </source>
</evidence>
<dbReference type="GO" id="GO:0008113">
    <property type="term" value="F:peptide-methionine (S)-S-oxide reductase activity"/>
    <property type="evidence" value="ECO:0007669"/>
    <property type="project" value="UniProtKB-UniRule"/>
</dbReference>
<dbReference type="Proteomes" id="UP000001411">
    <property type="component" value="Chromosome"/>
</dbReference>
<comment type="catalytic activity">
    <reaction evidence="3 4">
        <text>[thioredoxin]-disulfide + L-methionine + H2O = L-methionine (S)-S-oxide + [thioredoxin]-dithiol</text>
        <dbReference type="Rhea" id="RHEA:19993"/>
        <dbReference type="Rhea" id="RHEA-COMP:10698"/>
        <dbReference type="Rhea" id="RHEA-COMP:10700"/>
        <dbReference type="ChEBI" id="CHEBI:15377"/>
        <dbReference type="ChEBI" id="CHEBI:29950"/>
        <dbReference type="ChEBI" id="CHEBI:50058"/>
        <dbReference type="ChEBI" id="CHEBI:57844"/>
        <dbReference type="ChEBI" id="CHEBI:58772"/>
        <dbReference type="EC" id="1.8.4.11"/>
    </reaction>
</comment>
<dbReference type="OrthoDB" id="4174719at2"/>
<evidence type="ECO:0000256" key="1">
    <source>
        <dbReference type="ARBA" id="ARBA00023002"/>
    </source>
</evidence>
<dbReference type="eggNOG" id="COG0225">
    <property type="taxonomic scope" value="Bacteria"/>
</dbReference>
<reference evidence="6 7" key="1">
    <citation type="journal article" date="2003" name="Mol. Microbiol.">
        <title>Genome-based analysis of virulence genes in a non-biofilm-forming Staphylococcus epidermidis strain (ATCC 12228).</title>
        <authorList>
            <person name="Zhang Y.Q."/>
            <person name="Ren S.X."/>
            <person name="Li H.L."/>
            <person name="Wang Y.X."/>
            <person name="Fu G."/>
            <person name="Yang J."/>
            <person name="Qin Z.Q."/>
            <person name="Miao Y.G."/>
            <person name="Wang W.Y."/>
            <person name="Chen R.S."/>
            <person name="Shen Y."/>
            <person name="Chen Z."/>
            <person name="Yuan Z.H."/>
            <person name="Zhao G.P."/>
            <person name="Qu D."/>
            <person name="Danchin A."/>
            <person name="Wen Y.M."/>
        </authorList>
    </citation>
    <scope>NUCLEOTIDE SEQUENCE [LARGE SCALE GENOMIC DNA]</scope>
    <source>
        <strain evidence="7">ATCC 12228 / FDA PCI 1200</strain>
    </source>
</reference>
<accession>A0A0H2VJV4</accession>
<evidence type="ECO:0000259" key="5">
    <source>
        <dbReference type="Pfam" id="PF01625"/>
    </source>
</evidence>
<dbReference type="HOGENOM" id="CLU_031040_10_2_9"/>